<evidence type="ECO:0000313" key="3">
    <source>
        <dbReference type="Proteomes" id="UP001275315"/>
    </source>
</evidence>
<feature type="compositionally biased region" description="Basic and acidic residues" evidence="1">
    <location>
        <begin position="33"/>
        <end position="49"/>
    </location>
</feature>
<evidence type="ECO:0000256" key="1">
    <source>
        <dbReference type="SAM" id="MobiDB-lite"/>
    </source>
</evidence>
<sequence length="49" mass="5655">MGKKSKSKRFIHQGADSVKKHAERFPYRSTFSEAERKEEEAEDHTVGGF</sequence>
<evidence type="ECO:0000313" key="2">
    <source>
        <dbReference type="EMBL" id="MDY0407868.1"/>
    </source>
</evidence>
<dbReference type="Proteomes" id="UP001275315">
    <property type="component" value="Unassembled WGS sequence"/>
</dbReference>
<feature type="compositionally biased region" description="Basic residues" evidence="1">
    <location>
        <begin position="1"/>
        <end position="11"/>
    </location>
</feature>
<protein>
    <recommendedName>
        <fullName evidence="4">Competence protein</fullName>
    </recommendedName>
</protein>
<accession>A0ABU5CND1</accession>
<keyword evidence="3" id="KW-1185">Reference proteome</keyword>
<feature type="region of interest" description="Disordered" evidence="1">
    <location>
        <begin position="1"/>
        <end position="49"/>
    </location>
</feature>
<comment type="caution">
    <text evidence="2">The sequence shown here is derived from an EMBL/GenBank/DDBJ whole genome shotgun (WGS) entry which is preliminary data.</text>
</comment>
<reference evidence="2 3" key="1">
    <citation type="submission" date="2023-10" db="EMBL/GenBank/DDBJ databases">
        <title>Virgibacillus soli CC-YMP-6 genome.</title>
        <authorList>
            <person name="Miliotis G."/>
            <person name="Sengupta P."/>
            <person name="Hameed A."/>
            <person name="Chuvochina M."/>
            <person name="Mcdonagh F."/>
            <person name="Simpson A.C."/>
            <person name="Singh N.K."/>
            <person name="Rekha P.D."/>
            <person name="Raman K."/>
            <person name="Hugenholtz P."/>
            <person name="Venkateswaran K."/>
        </authorList>
    </citation>
    <scope>NUCLEOTIDE SEQUENCE [LARGE SCALE GENOMIC DNA]</scope>
    <source>
        <strain evidence="2 3">CC-YMP-6</strain>
    </source>
</reference>
<organism evidence="2 3">
    <name type="scientific">Paracerasibacillus soli</name>
    <dbReference type="NCBI Taxonomy" id="480284"/>
    <lineage>
        <taxon>Bacteria</taxon>
        <taxon>Bacillati</taxon>
        <taxon>Bacillota</taxon>
        <taxon>Bacilli</taxon>
        <taxon>Bacillales</taxon>
        <taxon>Bacillaceae</taxon>
        <taxon>Paracerasibacillus</taxon>
    </lineage>
</organism>
<proteinExistence type="predicted"/>
<gene>
    <name evidence="2" type="ORF">RWD45_03645</name>
</gene>
<dbReference type="RefSeq" id="WP_320378649.1">
    <property type="nucleotide sequence ID" value="NZ_JAWDIQ010000001.1"/>
</dbReference>
<evidence type="ECO:0008006" key="4">
    <source>
        <dbReference type="Google" id="ProtNLM"/>
    </source>
</evidence>
<dbReference type="EMBL" id="JAWDIQ010000001">
    <property type="protein sequence ID" value="MDY0407868.1"/>
    <property type="molecule type" value="Genomic_DNA"/>
</dbReference>
<feature type="compositionally biased region" description="Basic and acidic residues" evidence="1">
    <location>
        <begin position="17"/>
        <end position="26"/>
    </location>
</feature>
<name>A0ABU5CND1_9BACI</name>